<sequence>MESNLKYTDEWLALAKHGNFQLAEKLYFDKLFPEIIKNFQNKYEGLFNEEEVLISMLGFSPEPIILSANTIKPIKHYVITTEHKEEVINRVEEFVENEFNLITISDTSFNTIYKSLKEILYEIESQKITIDITGGKKSMVAAASIFGKDYRCKITYVDFEGYIKELRKPLPGTEVLNIVYNPDINQPELFLKE</sequence>
<evidence type="ECO:0000313" key="2">
    <source>
        <dbReference type="Proteomes" id="UP000447545"/>
    </source>
</evidence>
<dbReference type="Proteomes" id="UP000447545">
    <property type="component" value="Unassembled WGS sequence"/>
</dbReference>
<evidence type="ECO:0008006" key="3">
    <source>
        <dbReference type="Google" id="ProtNLM"/>
    </source>
</evidence>
<dbReference type="InterPro" id="IPR011335">
    <property type="entry name" value="Restrct_endonuc-II-like"/>
</dbReference>
<keyword evidence="2" id="KW-1185">Reference proteome</keyword>
<accession>A0A7K1GE20</accession>
<dbReference type="AlphaFoldDB" id="A0A7K1GE20"/>
<name>A0A7K1GE20_9FLAO</name>
<dbReference type="Gene3D" id="3.40.50.10770">
    <property type="entry name" value="Hypothetical protein VC1899 like domain (Restriction endonuclease-like)"/>
    <property type="match status" value="1"/>
</dbReference>
<organism evidence="1 2">
    <name type="scientific">Winogradskyella ouciana</name>
    <dbReference type="NCBI Taxonomy" id="2608631"/>
    <lineage>
        <taxon>Bacteria</taxon>
        <taxon>Pseudomonadati</taxon>
        <taxon>Bacteroidota</taxon>
        <taxon>Flavobacteriia</taxon>
        <taxon>Flavobacteriales</taxon>
        <taxon>Flavobacteriaceae</taxon>
        <taxon>Winogradskyella</taxon>
    </lineage>
</organism>
<dbReference type="SUPFAM" id="SSF52980">
    <property type="entry name" value="Restriction endonuclease-like"/>
    <property type="match status" value="1"/>
</dbReference>
<protein>
    <recommendedName>
        <fullName evidence="3">CRISPR-associated protein (Cas_Cas02710)</fullName>
    </recommendedName>
</protein>
<dbReference type="EMBL" id="WJYA01000006">
    <property type="protein sequence ID" value="MTE27552.1"/>
    <property type="molecule type" value="Genomic_DNA"/>
</dbReference>
<gene>
    <name evidence="1" type="ORF">F1003_11470</name>
</gene>
<reference evidence="1 2" key="1">
    <citation type="submission" date="2019-11" db="EMBL/GenBank/DDBJ databases">
        <title>Winogradskyella ouciana sp. nov., isolated from the hadal seawater of the Mariana Trench.</title>
        <authorList>
            <person name="Liu R."/>
        </authorList>
    </citation>
    <scope>NUCLEOTIDE SEQUENCE [LARGE SCALE GENOMIC DNA]</scope>
    <source>
        <strain evidence="1 2">ZXX205</strain>
    </source>
</reference>
<evidence type="ECO:0000313" key="1">
    <source>
        <dbReference type="EMBL" id="MTE27552.1"/>
    </source>
</evidence>
<comment type="caution">
    <text evidence="1">The sequence shown here is derived from an EMBL/GenBank/DDBJ whole genome shotgun (WGS) entry which is preliminary data.</text>
</comment>
<proteinExistence type="predicted"/>
<dbReference type="RefSeq" id="WP_155089568.1">
    <property type="nucleotide sequence ID" value="NZ_WJYA01000006.1"/>
</dbReference>